<reference evidence="1" key="1">
    <citation type="journal article" date="2014" name="Front. Microbiol.">
        <title>High frequency of phylogenetically diverse reductive dehalogenase-homologous genes in deep subseafloor sedimentary metagenomes.</title>
        <authorList>
            <person name="Kawai M."/>
            <person name="Futagami T."/>
            <person name="Toyoda A."/>
            <person name="Takaki Y."/>
            <person name="Nishi S."/>
            <person name="Hori S."/>
            <person name="Arai W."/>
            <person name="Tsubouchi T."/>
            <person name="Morono Y."/>
            <person name="Uchiyama I."/>
            <person name="Ito T."/>
            <person name="Fujiyama A."/>
            <person name="Inagaki F."/>
            <person name="Takami H."/>
        </authorList>
    </citation>
    <scope>NUCLEOTIDE SEQUENCE</scope>
    <source>
        <strain evidence="1">Expedition CK06-06</strain>
    </source>
</reference>
<sequence>ILVQGQPFNPLGLITGVAAIYGLTQGSSNITKVVKNKVKKRKVNNGET</sequence>
<gene>
    <name evidence="1" type="ORF">S03H2_46277</name>
</gene>
<dbReference type="AlphaFoldDB" id="X1I0S4"/>
<accession>X1I0S4</accession>
<comment type="caution">
    <text evidence="1">The sequence shown here is derived from an EMBL/GenBank/DDBJ whole genome shotgun (WGS) entry which is preliminary data.</text>
</comment>
<name>X1I0S4_9ZZZZ</name>
<feature type="non-terminal residue" evidence="1">
    <location>
        <position position="1"/>
    </location>
</feature>
<organism evidence="1">
    <name type="scientific">marine sediment metagenome</name>
    <dbReference type="NCBI Taxonomy" id="412755"/>
    <lineage>
        <taxon>unclassified sequences</taxon>
        <taxon>metagenomes</taxon>
        <taxon>ecological metagenomes</taxon>
    </lineage>
</organism>
<evidence type="ECO:0000313" key="1">
    <source>
        <dbReference type="EMBL" id="GAH62920.1"/>
    </source>
</evidence>
<protein>
    <submittedName>
        <fullName evidence="1">Uncharacterized protein</fullName>
    </submittedName>
</protein>
<proteinExistence type="predicted"/>
<dbReference type="EMBL" id="BARU01029045">
    <property type="protein sequence ID" value="GAH62920.1"/>
    <property type="molecule type" value="Genomic_DNA"/>
</dbReference>